<dbReference type="InterPro" id="IPR016195">
    <property type="entry name" value="Pol/histidinol_Pase-like"/>
</dbReference>
<dbReference type="GO" id="GO:0035312">
    <property type="term" value="F:5'-3' DNA exonuclease activity"/>
    <property type="evidence" value="ECO:0007669"/>
    <property type="project" value="TreeGrafter"/>
</dbReference>
<name>A0A0P6XCS4_9CHLR</name>
<comment type="caution">
    <text evidence="2">The sequence shown here is derived from an EMBL/GenBank/DDBJ whole genome shotgun (WGS) entry which is preliminary data.</text>
</comment>
<gene>
    <name evidence="2" type="ORF">ADN01_11990</name>
    <name evidence="3" type="ORF">ADN01_12395</name>
</gene>
<dbReference type="NCBIfam" id="NF038032">
    <property type="entry name" value="CehA_McbA_metalo"/>
    <property type="match status" value="1"/>
</dbReference>
<feature type="domain" description="Polymerase/histidinol phosphatase N-terminal" evidence="1">
    <location>
        <begin position="6"/>
        <end position="71"/>
    </location>
</feature>
<dbReference type="EMBL" id="LGCM01000042">
    <property type="protein sequence ID" value="KPL80398.1"/>
    <property type="molecule type" value="Genomic_DNA"/>
</dbReference>
<dbReference type="RefSeq" id="WP_062417618.1">
    <property type="nucleotide sequence ID" value="NZ_DF967974.1"/>
</dbReference>
<dbReference type="SMART" id="SM00481">
    <property type="entry name" value="POLIIIAc"/>
    <property type="match status" value="1"/>
</dbReference>
<dbReference type="Pfam" id="PF02811">
    <property type="entry name" value="PHP"/>
    <property type="match status" value="1"/>
</dbReference>
<dbReference type="AlphaFoldDB" id="A0A0P6XCS4"/>
<dbReference type="PANTHER" id="PTHR42924:SF3">
    <property type="entry name" value="POLYMERASE_HISTIDINOL PHOSPHATASE N-TERMINAL DOMAIN-CONTAINING PROTEIN"/>
    <property type="match status" value="1"/>
</dbReference>
<dbReference type="InterPro" id="IPR052018">
    <property type="entry name" value="PHP_domain"/>
</dbReference>
<protein>
    <recommendedName>
        <fullName evidence="1">Polymerase/histidinol phosphatase N-terminal domain-containing protein</fullName>
    </recommendedName>
</protein>
<evidence type="ECO:0000259" key="1">
    <source>
        <dbReference type="SMART" id="SM00481"/>
    </source>
</evidence>
<evidence type="ECO:0000313" key="2">
    <source>
        <dbReference type="EMBL" id="KPL80398.1"/>
    </source>
</evidence>
<dbReference type="InterPro" id="IPR004013">
    <property type="entry name" value="PHP_dom"/>
</dbReference>
<dbReference type="GO" id="GO:0004534">
    <property type="term" value="F:5'-3' RNA exonuclease activity"/>
    <property type="evidence" value="ECO:0007669"/>
    <property type="project" value="TreeGrafter"/>
</dbReference>
<dbReference type="EMBL" id="LGCM01000042">
    <property type="protein sequence ID" value="KPL80452.1"/>
    <property type="molecule type" value="Genomic_DNA"/>
</dbReference>
<accession>A0A0P6XCS4</accession>
<dbReference type="PATRIC" id="fig|229921.5.peg.587"/>
<dbReference type="SUPFAM" id="SSF89550">
    <property type="entry name" value="PHP domain-like"/>
    <property type="match status" value="1"/>
</dbReference>
<proteinExistence type="predicted"/>
<dbReference type="STRING" id="229921.ADN01_11990"/>
<sequence length="362" mass="40669">MHELTLNLHMHTTYSDGSGSHEDIAQAALRAGIDAVIVTDHNVWVNGVDGYRSANGRRMLLIAGEEVHDRTRQPQKNHLLVFGANREMTTFAPDPQNLIRQVEQAGGLSFIAHPWDPAMPAFGEDDISWVAWDVEGYTGFELWNGLSELKSVAHSRLQAVFYALFPQYLAHAPLPQTLAKYDELLSQGRRLTAVGGSDAHALHMHMGPLHRVIYPYEFHFRAINNHLLTPRPLGENLLEDRRMIYDALRAGRSFIGYDLPHPTHGFRFTAQGLNAVATLGEEIPLHGSITFQIRLPAPAYCRLLCNGKPVKAWRGQEICSFIASQPGAYRVEAYLDFLGKRRGWIFSNPIYVRAPHPRARVS</sequence>
<organism evidence="2 4">
    <name type="scientific">Levilinea saccharolytica</name>
    <dbReference type="NCBI Taxonomy" id="229921"/>
    <lineage>
        <taxon>Bacteria</taxon>
        <taxon>Bacillati</taxon>
        <taxon>Chloroflexota</taxon>
        <taxon>Anaerolineae</taxon>
        <taxon>Anaerolineales</taxon>
        <taxon>Anaerolineaceae</taxon>
        <taxon>Levilinea</taxon>
    </lineage>
</organism>
<evidence type="ECO:0000313" key="3">
    <source>
        <dbReference type="EMBL" id="KPL80452.1"/>
    </source>
</evidence>
<dbReference type="PANTHER" id="PTHR42924">
    <property type="entry name" value="EXONUCLEASE"/>
    <property type="match status" value="1"/>
</dbReference>
<dbReference type="OrthoDB" id="9801679at2"/>
<dbReference type="InterPro" id="IPR003141">
    <property type="entry name" value="Pol/His_phosphatase_N"/>
</dbReference>
<evidence type="ECO:0000313" key="4">
    <source>
        <dbReference type="Proteomes" id="UP000050501"/>
    </source>
</evidence>
<dbReference type="Gene3D" id="3.20.20.140">
    <property type="entry name" value="Metal-dependent hydrolases"/>
    <property type="match status" value="1"/>
</dbReference>
<keyword evidence="4" id="KW-1185">Reference proteome</keyword>
<reference evidence="2 4" key="1">
    <citation type="submission" date="2015-07" db="EMBL/GenBank/DDBJ databases">
        <title>Genome sequence of Levilinea saccharolytica DSM 16555.</title>
        <authorList>
            <person name="Hemp J."/>
            <person name="Ward L.M."/>
            <person name="Pace L.A."/>
            <person name="Fischer W.W."/>
        </authorList>
    </citation>
    <scope>NUCLEOTIDE SEQUENCE [LARGE SCALE GENOMIC DNA]</scope>
    <source>
        <strain evidence="2 4">KIBI-1</strain>
    </source>
</reference>
<dbReference type="Proteomes" id="UP000050501">
    <property type="component" value="Unassembled WGS sequence"/>
</dbReference>